<protein>
    <submittedName>
        <fullName evidence="1">Orf QD1</fullName>
    </submittedName>
</protein>
<evidence type="ECO:0000313" key="1">
    <source>
        <dbReference type="EMBL" id="AAB81659.1"/>
    </source>
</evidence>
<reference evidence="1" key="1">
    <citation type="journal article" date="1996" name="J. Bacteriol.">
        <title>Characterization of the primary immunity region of the Escherichia coli linear plasmid prophage N15.</title>
        <authorList>
            <person name="Lobocka M.B."/>
            <person name="Svarchevsky A.N."/>
            <person name="Rybchin V.N."/>
            <person name="Yarmolinsky M.B."/>
        </authorList>
    </citation>
    <scope>NUCLEOTIDE SEQUENCE</scope>
    <source>
        <strain evidence="1">N15Cm1</strain>
    </source>
</reference>
<reference evidence="1" key="2">
    <citation type="submission" date="1997-10" db="EMBL/GenBank/DDBJ databases">
        <title>Organization of the late regulatory region of the Escherichia coli bacteriophage N15.</title>
        <authorList>
            <person name="Lobocka M.B."/>
        </authorList>
    </citation>
    <scope>NUCLEOTIDE SEQUENCE</scope>
    <source>
        <strain evidence="1">N15Cm1</strain>
    </source>
</reference>
<organism evidence="1">
    <name type="scientific">Ravinvirus N15</name>
    <dbReference type="NCBI Taxonomy" id="40631"/>
    <lineage>
        <taxon>Viruses</taxon>
        <taxon>Duplodnaviria</taxon>
        <taxon>Heunggongvirae</taxon>
        <taxon>Uroviricota</taxon>
        <taxon>Caudoviricetes</taxon>
        <taxon>Ravinvirus</taxon>
    </lineage>
</organism>
<dbReference type="EMBL" id="U45242">
    <property type="protein sequence ID" value="AAB81659.1"/>
    <property type="molecule type" value="Genomic_DNA"/>
</dbReference>
<sequence>MLRKPDKPVLRYSGLRNEYIIWCPTCGYRTLPDSNRQSVITEWYLSNQPGNKHIENIWLKRYLEIKEGATSADEIMKNTPFKQGPMSRTDAENISDLYKKKGHEVVIAESMNLDGTYYVYVTLPELKQEPKPSKTFEERIWE</sequence>
<proteinExistence type="predicted"/>
<name>O21966_9CAUD</name>
<accession>O21966</accession>